<gene>
    <name evidence="2" type="ORF">BBK36DRAFT_145271</name>
</gene>
<dbReference type="Gene3D" id="1.10.510.10">
    <property type="entry name" value="Transferase(Phosphotransferase) domain 1"/>
    <property type="match status" value="2"/>
</dbReference>
<name>A0A2T4B200_9HYPO</name>
<dbReference type="OrthoDB" id="5979581at2759"/>
<dbReference type="GO" id="GO:0005524">
    <property type="term" value="F:ATP binding"/>
    <property type="evidence" value="ECO:0007669"/>
    <property type="project" value="InterPro"/>
</dbReference>
<accession>A0A2T4B200</accession>
<protein>
    <recommendedName>
        <fullName evidence="1">Protein kinase domain-containing protein</fullName>
    </recommendedName>
</protein>
<organism evidence="2 3">
    <name type="scientific">Trichoderma citrinoviride</name>
    <dbReference type="NCBI Taxonomy" id="58853"/>
    <lineage>
        <taxon>Eukaryota</taxon>
        <taxon>Fungi</taxon>
        <taxon>Dikarya</taxon>
        <taxon>Ascomycota</taxon>
        <taxon>Pezizomycotina</taxon>
        <taxon>Sordariomycetes</taxon>
        <taxon>Hypocreomycetidae</taxon>
        <taxon>Hypocreales</taxon>
        <taxon>Hypocreaceae</taxon>
        <taxon>Trichoderma</taxon>
    </lineage>
</organism>
<dbReference type="SUPFAM" id="SSF56112">
    <property type="entry name" value="Protein kinase-like (PK-like)"/>
    <property type="match status" value="1"/>
</dbReference>
<dbReference type="EMBL" id="KZ680219">
    <property type="protein sequence ID" value="PTB63353.1"/>
    <property type="molecule type" value="Genomic_DNA"/>
</dbReference>
<dbReference type="GeneID" id="36605641"/>
<dbReference type="Proteomes" id="UP000241546">
    <property type="component" value="Unassembled WGS sequence"/>
</dbReference>
<feature type="domain" description="Protein kinase" evidence="1">
    <location>
        <begin position="229"/>
        <end position="603"/>
    </location>
</feature>
<proteinExistence type="predicted"/>
<evidence type="ECO:0000313" key="3">
    <source>
        <dbReference type="Proteomes" id="UP000241546"/>
    </source>
</evidence>
<dbReference type="InterPro" id="IPR000719">
    <property type="entry name" value="Prot_kinase_dom"/>
</dbReference>
<dbReference type="InterPro" id="IPR011009">
    <property type="entry name" value="Kinase-like_dom_sf"/>
</dbReference>
<dbReference type="GO" id="GO:0004672">
    <property type="term" value="F:protein kinase activity"/>
    <property type="evidence" value="ECO:0007669"/>
    <property type="project" value="InterPro"/>
</dbReference>
<keyword evidence="3" id="KW-1185">Reference proteome</keyword>
<dbReference type="AlphaFoldDB" id="A0A2T4B200"/>
<evidence type="ECO:0000313" key="2">
    <source>
        <dbReference type="EMBL" id="PTB63353.1"/>
    </source>
</evidence>
<reference evidence="3" key="1">
    <citation type="submission" date="2016-07" db="EMBL/GenBank/DDBJ databases">
        <title>Multiple horizontal gene transfer events from other fungi enriched the ability of initially mycotrophic Trichoderma (Ascomycota) to feed on dead plant biomass.</title>
        <authorList>
            <consortium name="DOE Joint Genome Institute"/>
            <person name="Atanasova L."/>
            <person name="Chenthamara K."/>
            <person name="Zhang J."/>
            <person name="Grujic M."/>
            <person name="Henrissat B."/>
            <person name="Kuo A."/>
            <person name="Aerts A."/>
            <person name="Salamov A."/>
            <person name="Lipzen A."/>
            <person name="Labutti K."/>
            <person name="Barry K."/>
            <person name="Miao Y."/>
            <person name="Rahimi M.J."/>
            <person name="Shen Q."/>
            <person name="Grigoriev I.V."/>
            <person name="Kubicek C.P."/>
            <person name="Druzhinina I.S."/>
        </authorList>
    </citation>
    <scope>NUCLEOTIDE SEQUENCE [LARGE SCALE GENOMIC DNA]</scope>
    <source>
        <strain evidence="3">TUCIM 6016</strain>
    </source>
</reference>
<evidence type="ECO:0000259" key="1">
    <source>
        <dbReference type="PROSITE" id="PS50011"/>
    </source>
</evidence>
<sequence length="640" mass="70287">MTDTNTCDAPSDMILAESPMPFVIFTGANAAANHLLELVRVTTSSPALQTSGEQACYAVPLPVWSMDKGSSITKWMIGSGAPSNEPAEDDLSALKPDILLCPPGASPSASSARQDIQALHAALYYHPRSGGLVFENRSGNLIVYEEGDKDGQDLTLTKHTTMQTLLWKQKNYLQFGEHRFLISFAADSRDQVYIGRQFDEVIGCVYGSLCPSVLFNFARTPAAKLDWYIATHRLFPGGRLSAGIDVRTGQPLVVKRVSKTDPMARHQIIARLQAMYRQDKGPQEGILKALDVWCKFGRLSHNLHHEQGGPCHCDYIEYSMPIAEHSFDDMPWNEVTADDRIRYFWQTLIGLTKLHGMGILHGNISHKSLLILTEEGREAPASDEYLLKCLKAVLSVCMRPTKARKQSLYIAPELSTGFLQQYFDGLPLESGAQGTGGDEPVDVASYRDDASVPVGESCGQTLESSCATLNDATASVPEVLSNDEGELVQWGPNDTEVTLGDVSDGDVSDGDGWQPIDGIAGTNGTEADVWALAMSWLSTLIAIPAETTITRDIHSQLLDDLDAKTNSSSSTNEKIMALIIRDMLCWDPWARPSAADTLQHPAWQVIMKRMENEEDKKRKRGGLTRQDSQMTLIYDCNACP</sequence>
<dbReference type="RefSeq" id="XP_024746673.1">
    <property type="nucleotide sequence ID" value="XM_024897523.1"/>
</dbReference>
<dbReference type="PROSITE" id="PS50011">
    <property type="entry name" value="PROTEIN_KINASE_DOM"/>
    <property type="match status" value="1"/>
</dbReference>